<sequence length="181" mass="22004">MSEYNLYSYNFLNYESLDDTNNFVDDYLLENAYIDFNFLKIENISIKDSDQLLQKSELCGKNNFNQMPNPNFEEDLNKFFNGNKKMKLPKKVIEFVYNLIKKNPKYSKWQDITANDMRRREDVFKRIYTYSTEILRELTSNRNYYLIQTMNYIKEKKNRANYVKFEKLLTQSLLKQFKVNV</sequence>
<reference evidence="1 2" key="1">
    <citation type="submission" date="2024-04" db="EMBL/GenBank/DDBJ databases">
        <title>Tritrichomonas musculus Genome.</title>
        <authorList>
            <person name="Alves-Ferreira E."/>
            <person name="Grigg M."/>
            <person name="Lorenzi H."/>
            <person name="Galac M."/>
        </authorList>
    </citation>
    <scope>NUCLEOTIDE SEQUENCE [LARGE SCALE GENOMIC DNA]</scope>
    <source>
        <strain evidence="1 2">EAF2021</strain>
    </source>
</reference>
<protein>
    <submittedName>
        <fullName evidence="1">Uncharacterized protein</fullName>
    </submittedName>
</protein>
<comment type="caution">
    <text evidence="1">The sequence shown here is derived from an EMBL/GenBank/DDBJ whole genome shotgun (WGS) entry which is preliminary data.</text>
</comment>
<gene>
    <name evidence="1" type="ORF">M9Y10_007420</name>
</gene>
<evidence type="ECO:0000313" key="2">
    <source>
        <dbReference type="Proteomes" id="UP001470230"/>
    </source>
</evidence>
<evidence type="ECO:0000313" key="1">
    <source>
        <dbReference type="EMBL" id="KAK8871681.1"/>
    </source>
</evidence>
<name>A0ABR2J1A8_9EUKA</name>
<dbReference type="Proteomes" id="UP001470230">
    <property type="component" value="Unassembled WGS sequence"/>
</dbReference>
<accession>A0ABR2J1A8</accession>
<dbReference type="EMBL" id="JAPFFF010000013">
    <property type="protein sequence ID" value="KAK8871681.1"/>
    <property type="molecule type" value="Genomic_DNA"/>
</dbReference>
<keyword evidence="2" id="KW-1185">Reference proteome</keyword>
<proteinExistence type="predicted"/>
<organism evidence="1 2">
    <name type="scientific">Tritrichomonas musculus</name>
    <dbReference type="NCBI Taxonomy" id="1915356"/>
    <lineage>
        <taxon>Eukaryota</taxon>
        <taxon>Metamonada</taxon>
        <taxon>Parabasalia</taxon>
        <taxon>Tritrichomonadida</taxon>
        <taxon>Tritrichomonadidae</taxon>
        <taxon>Tritrichomonas</taxon>
    </lineage>
</organism>